<evidence type="ECO:0000313" key="2">
    <source>
        <dbReference type="EMBL" id="PIZ62276.1"/>
    </source>
</evidence>
<dbReference type="Proteomes" id="UP000228503">
    <property type="component" value="Unassembled WGS sequence"/>
</dbReference>
<gene>
    <name evidence="2" type="ORF">COY16_04835</name>
</gene>
<dbReference type="EMBL" id="PFOB01000061">
    <property type="protein sequence ID" value="PIZ62276.1"/>
    <property type="molecule type" value="Genomic_DNA"/>
</dbReference>
<protein>
    <submittedName>
        <fullName evidence="2">Uncharacterized protein</fullName>
    </submittedName>
</protein>
<comment type="caution">
    <text evidence="2">The sequence shown here is derived from an EMBL/GenBank/DDBJ whole genome shotgun (WGS) entry which is preliminary data.</text>
</comment>
<proteinExistence type="predicted"/>
<dbReference type="AlphaFoldDB" id="A0A2M7TWR2"/>
<organism evidence="2 3">
    <name type="scientific">Candidatus Roizmanbacteria bacterium CG_4_10_14_0_2_um_filter_39_13</name>
    <dbReference type="NCBI Taxonomy" id="1974825"/>
    <lineage>
        <taxon>Bacteria</taxon>
        <taxon>Candidatus Roizmaniibacteriota</taxon>
    </lineage>
</organism>
<keyword evidence="1" id="KW-0472">Membrane</keyword>
<evidence type="ECO:0000313" key="3">
    <source>
        <dbReference type="Proteomes" id="UP000228503"/>
    </source>
</evidence>
<reference evidence="3" key="1">
    <citation type="submission" date="2017-09" db="EMBL/GenBank/DDBJ databases">
        <title>Depth-based differentiation of microbial function through sediment-hosted aquifers and enrichment of novel symbionts in the deep terrestrial subsurface.</title>
        <authorList>
            <person name="Probst A.J."/>
            <person name="Ladd B."/>
            <person name="Jarett J.K."/>
            <person name="Geller-Mcgrath D.E."/>
            <person name="Sieber C.M.K."/>
            <person name="Emerson J.B."/>
            <person name="Anantharaman K."/>
            <person name="Thomas B.C."/>
            <person name="Malmstrom R."/>
            <person name="Stieglmeier M."/>
            <person name="Klingl A."/>
            <person name="Woyke T."/>
            <person name="Ryan C.M."/>
            <person name="Banfield J.F."/>
        </authorList>
    </citation>
    <scope>NUCLEOTIDE SEQUENCE [LARGE SCALE GENOMIC DNA]</scope>
</reference>
<name>A0A2M7TWR2_9BACT</name>
<accession>A0A2M7TWR2</accession>
<sequence>MNTILKRVIMFLIVVIIFAGLLLNYIYRSSKADRITTNEEYLEQLKNASAGKNLPGNVAPTLPVQKDKGPIETMFESFFSFFDQQ</sequence>
<keyword evidence="1" id="KW-0812">Transmembrane</keyword>
<feature type="transmembrane region" description="Helical" evidence="1">
    <location>
        <begin position="7"/>
        <end position="27"/>
    </location>
</feature>
<keyword evidence="1" id="KW-1133">Transmembrane helix</keyword>
<evidence type="ECO:0000256" key="1">
    <source>
        <dbReference type="SAM" id="Phobius"/>
    </source>
</evidence>